<dbReference type="PANTHER" id="PTHR11267:SF181">
    <property type="entry name" value="OPTOMOTOR-BLIND PROTEIN"/>
    <property type="match status" value="1"/>
</dbReference>
<proteinExistence type="predicted"/>
<keyword evidence="9" id="KW-1185">Reference proteome</keyword>
<feature type="region of interest" description="Disordered" evidence="7">
    <location>
        <begin position="315"/>
        <end position="378"/>
    </location>
</feature>
<evidence type="ECO:0000256" key="1">
    <source>
        <dbReference type="ARBA" id="ARBA00004123"/>
    </source>
</evidence>
<feature type="compositionally biased region" description="Acidic residues" evidence="7">
    <location>
        <begin position="338"/>
        <end position="356"/>
    </location>
</feature>
<dbReference type="SUPFAM" id="SSF49417">
    <property type="entry name" value="p53-like transcription factors"/>
    <property type="match status" value="1"/>
</dbReference>
<evidence type="ECO:0000256" key="4">
    <source>
        <dbReference type="ARBA" id="ARBA00023163"/>
    </source>
</evidence>
<comment type="subcellular location">
    <subcellularLocation>
        <location evidence="1 6">Nucleus</location>
    </subcellularLocation>
</comment>
<dbReference type="Pfam" id="PF00907">
    <property type="entry name" value="T-box"/>
    <property type="match status" value="1"/>
</dbReference>
<dbReference type="GeneID" id="116292814"/>
<feature type="compositionally biased region" description="Basic residues" evidence="7">
    <location>
        <begin position="325"/>
        <end position="334"/>
    </location>
</feature>
<gene>
    <name evidence="10" type="primary">LOC116292814</name>
</gene>
<dbReference type="GO" id="GO:0000785">
    <property type="term" value="C:chromatin"/>
    <property type="evidence" value="ECO:0007669"/>
    <property type="project" value="TreeGrafter"/>
</dbReference>
<dbReference type="PROSITE" id="PS01283">
    <property type="entry name" value="TBOX_1"/>
    <property type="match status" value="1"/>
</dbReference>
<dbReference type="Proteomes" id="UP000515163">
    <property type="component" value="Unplaced"/>
</dbReference>
<dbReference type="FunFam" id="2.60.40.820:FF:000016">
    <property type="entry name" value="T-box transcription factor TBX2-A"/>
    <property type="match status" value="1"/>
</dbReference>
<dbReference type="PRINTS" id="PR00937">
    <property type="entry name" value="TBOX"/>
</dbReference>
<dbReference type="InParanoid" id="A0A6P8HJL7"/>
<dbReference type="GO" id="GO:0001708">
    <property type="term" value="P:cell fate specification"/>
    <property type="evidence" value="ECO:0007669"/>
    <property type="project" value="TreeGrafter"/>
</dbReference>
<dbReference type="Gene3D" id="2.60.40.820">
    <property type="entry name" value="Transcription factor, T-box"/>
    <property type="match status" value="1"/>
</dbReference>
<dbReference type="AlphaFoldDB" id="A0A6P8HJL7"/>
<dbReference type="GO" id="GO:0000978">
    <property type="term" value="F:RNA polymerase II cis-regulatory region sequence-specific DNA binding"/>
    <property type="evidence" value="ECO:0007669"/>
    <property type="project" value="InterPro"/>
</dbReference>
<name>A0A6P8HJL7_ACTTE</name>
<dbReference type="InterPro" id="IPR001699">
    <property type="entry name" value="TF_T-box"/>
</dbReference>
<evidence type="ECO:0000256" key="5">
    <source>
        <dbReference type="ARBA" id="ARBA00023242"/>
    </source>
</evidence>
<evidence type="ECO:0000259" key="8">
    <source>
        <dbReference type="PROSITE" id="PS50252"/>
    </source>
</evidence>
<protein>
    <submittedName>
        <fullName evidence="10">T-box transcription factor TBX3-like</fullName>
    </submittedName>
</protein>
<dbReference type="CDD" id="cd20188">
    <property type="entry name" value="T-box_TBX2_3-like"/>
    <property type="match status" value="1"/>
</dbReference>
<dbReference type="InterPro" id="IPR018186">
    <property type="entry name" value="TF_T-box_CS"/>
</dbReference>
<evidence type="ECO:0000256" key="3">
    <source>
        <dbReference type="ARBA" id="ARBA00023125"/>
    </source>
</evidence>
<evidence type="ECO:0000256" key="7">
    <source>
        <dbReference type="SAM" id="MobiDB-lite"/>
    </source>
</evidence>
<keyword evidence="3 6" id="KW-0238">DNA-binding</keyword>
<feature type="DNA-binding region" description="T-box" evidence="6">
    <location>
        <begin position="146"/>
        <end position="320"/>
    </location>
</feature>
<dbReference type="GO" id="GO:0045893">
    <property type="term" value="P:positive regulation of DNA-templated transcription"/>
    <property type="evidence" value="ECO:0007669"/>
    <property type="project" value="InterPro"/>
</dbReference>
<dbReference type="InterPro" id="IPR036960">
    <property type="entry name" value="T-box_sf"/>
</dbReference>
<keyword evidence="4" id="KW-0804">Transcription</keyword>
<feature type="region of interest" description="Disordered" evidence="7">
    <location>
        <begin position="548"/>
        <end position="575"/>
    </location>
</feature>
<organism evidence="9 10">
    <name type="scientific">Actinia tenebrosa</name>
    <name type="common">Australian red waratah sea anemone</name>
    <dbReference type="NCBI Taxonomy" id="6105"/>
    <lineage>
        <taxon>Eukaryota</taxon>
        <taxon>Metazoa</taxon>
        <taxon>Cnidaria</taxon>
        <taxon>Anthozoa</taxon>
        <taxon>Hexacorallia</taxon>
        <taxon>Actiniaria</taxon>
        <taxon>Actiniidae</taxon>
        <taxon>Actinia</taxon>
    </lineage>
</organism>
<feature type="compositionally biased region" description="Basic and acidic residues" evidence="7">
    <location>
        <begin position="556"/>
        <end position="575"/>
    </location>
</feature>
<dbReference type="SMART" id="SM00425">
    <property type="entry name" value="TBOX"/>
    <property type="match status" value="1"/>
</dbReference>
<dbReference type="PANTHER" id="PTHR11267">
    <property type="entry name" value="T-BOX PROTEIN-RELATED"/>
    <property type="match status" value="1"/>
</dbReference>
<dbReference type="InterPro" id="IPR008967">
    <property type="entry name" value="p53-like_TF_DNA-bd_sf"/>
</dbReference>
<dbReference type="OrthoDB" id="7442607at2759"/>
<dbReference type="InterPro" id="IPR046360">
    <property type="entry name" value="T-box_DNA-bd"/>
</dbReference>
<dbReference type="PROSITE" id="PS01264">
    <property type="entry name" value="TBOX_2"/>
    <property type="match status" value="1"/>
</dbReference>
<dbReference type="GO" id="GO:0000981">
    <property type="term" value="F:DNA-binding transcription factor activity, RNA polymerase II-specific"/>
    <property type="evidence" value="ECO:0007669"/>
    <property type="project" value="TreeGrafter"/>
</dbReference>
<evidence type="ECO:0000256" key="6">
    <source>
        <dbReference type="PROSITE-ProRule" id="PRU00201"/>
    </source>
</evidence>
<sequence length="575" mass="64299">MTNQRRVLISSCEMLACSNAAVERTQQQYVSSSVACDNRERTVMAYYPYYPSRMRDFRVSSLLEGCSQFIPGMPGSNPSMPNNLNSNGPYSMYPPYHPQQLTKQPSHFGPATAIAANPHPSSQQIHMSGHESELENAELTLENKDLWMSFYKEKTEMVITKAGRRMFPPIKIRVTGLDPRAKYFFLLDIVPADDCRYKFHNCRWMVAGKADPELAKPLYIHPDSPSTGAQWMQKTISFHKMKLTNNIADKHGYTILNSMHKYQSRIHIVRGDDGYKYPVNSPFKTFTFEETPFIAVTAYQNEKITQLKIDNNPFAKGFREEGAGHRRRMERRRRTESGNDDDFNDDDEDRNSEDGADNLKDQLSINPKPENDAGSVSASSLVNEDKSLIPLKNTTTSSCNAAIVPSAGDIKPVVHQSNEEHQYGAYNHAQTVHLPEDTKHIHLTHESNEPGNVGGSLAIPPHLKAPTPRSFHMDMRFNPYSRPPYSLNSVPSGFIPTHAHTHGHVYPACTIPQAVFTGYQGSQGGYPAFSASQGYGFPAGISTPSMVGSLPTETRTSSELHNMDAHVTDHGGHHQ</sequence>
<dbReference type="RefSeq" id="XP_031556031.1">
    <property type="nucleotide sequence ID" value="XM_031700171.1"/>
</dbReference>
<reference evidence="10" key="1">
    <citation type="submission" date="2025-08" db="UniProtKB">
        <authorList>
            <consortium name="RefSeq"/>
        </authorList>
    </citation>
    <scope>IDENTIFICATION</scope>
    <source>
        <tissue evidence="10">Tentacle</tissue>
    </source>
</reference>
<keyword evidence="5 6" id="KW-0539">Nucleus</keyword>
<feature type="domain" description="T-box" evidence="8">
    <location>
        <begin position="141"/>
        <end position="320"/>
    </location>
</feature>
<accession>A0A6P8HJL7</accession>
<evidence type="ECO:0000313" key="10">
    <source>
        <dbReference type="RefSeq" id="XP_031556031.1"/>
    </source>
</evidence>
<evidence type="ECO:0000256" key="2">
    <source>
        <dbReference type="ARBA" id="ARBA00023015"/>
    </source>
</evidence>
<keyword evidence="2" id="KW-0805">Transcription regulation</keyword>
<dbReference type="GO" id="GO:0005634">
    <property type="term" value="C:nucleus"/>
    <property type="evidence" value="ECO:0007669"/>
    <property type="project" value="UniProtKB-SubCell"/>
</dbReference>
<dbReference type="KEGG" id="aten:116292814"/>
<evidence type="ECO:0000313" key="9">
    <source>
        <dbReference type="Proteomes" id="UP000515163"/>
    </source>
</evidence>
<dbReference type="PROSITE" id="PS50252">
    <property type="entry name" value="TBOX_3"/>
    <property type="match status" value="1"/>
</dbReference>